<dbReference type="HOGENOM" id="CLU_083279_0_0_2"/>
<keyword evidence="2" id="KW-0479">Metal-binding</keyword>
<evidence type="ECO:0000259" key="10">
    <source>
        <dbReference type="SMART" id="SM00986"/>
    </source>
</evidence>
<dbReference type="PATRIC" id="fig|1006006.8.peg.1371"/>
<evidence type="ECO:0000256" key="6">
    <source>
        <dbReference type="ARBA" id="ARBA00023014"/>
    </source>
</evidence>
<dbReference type="OrthoDB" id="8612at2157"/>
<dbReference type="InterPro" id="IPR051536">
    <property type="entry name" value="UDG_Type-4/5"/>
</dbReference>
<proteinExistence type="inferred from homology"/>
<sequence>MNDISFLENRLINCDLCKRLRSFSEYVARFDKRYDEQYWGKPVPGFGDKNAVLLILGLAPAAHGGNRTGRPFTGDESGKWVIKGLYELGLSNLKEGKNRNDGLVLKHVYLTNAVSCAPPENKVNMKEIKNCSTNLKFTIEALSNLRSILTLGQVAFRALEIVLNFREQFRHLNVIKVCGKYVISSYHPSPLNTRTGKLSWTEWMDTLRYAWELANA</sequence>
<protein>
    <recommendedName>
        <fullName evidence="9">Type-5 uracil-DNA glycosylase</fullName>
    </recommendedName>
</protein>
<dbReference type="InterPro" id="IPR044147">
    <property type="entry name" value="UdgB-like"/>
</dbReference>
<dbReference type="CDD" id="cd10031">
    <property type="entry name" value="UDG-F5_TTUDGB_like"/>
    <property type="match status" value="1"/>
</dbReference>
<keyword evidence="5" id="KW-0408">Iron</keyword>
<dbReference type="SUPFAM" id="SSF52141">
    <property type="entry name" value="Uracil-DNA glycosylase-like"/>
    <property type="match status" value="1"/>
</dbReference>
<accession>F4FYI2</accession>
<dbReference type="GO" id="GO:0006284">
    <property type="term" value="P:base-excision repair"/>
    <property type="evidence" value="ECO:0007669"/>
    <property type="project" value="InterPro"/>
</dbReference>
<name>F4FYI2_METCR</name>
<dbReference type="PANTHER" id="PTHR33693:SF3">
    <property type="entry name" value="TYPE-5 URACIL-DNA GLYCOSYLASE"/>
    <property type="match status" value="1"/>
</dbReference>
<evidence type="ECO:0000256" key="9">
    <source>
        <dbReference type="ARBA" id="ARBA00023887"/>
    </source>
</evidence>
<dbReference type="InterPro" id="IPR005122">
    <property type="entry name" value="Uracil-DNA_glycosylase-like"/>
</dbReference>
<evidence type="ECO:0000313" key="12">
    <source>
        <dbReference type="Proteomes" id="UP000007812"/>
    </source>
</evidence>
<dbReference type="SMART" id="SM00986">
    <property type="entry name" value="UDG"/>
    <property type="match status" value="1"/>
</dbReference>
<evidence type="ECO:0000256" key="1">
    <source>
        <dbReference type="ARBA" id="ARBA00022485"/>
    </source>
</evidence>
<dbReference type="Proteomes" id="UP000007812">
    <property type="component" value="Chromosome"/>
</dbReference>
<dbReference type="GO" id="GO:0033958">
    <property type="term" value="F:DNA-deoxyinosine glycosylase activity"/>
    <property type="evidence" value="ECO:0007669"/>
    <property type="project" value="InterPro"/>
</dbReference>
<dbReference type="PANTHER" id="PTHR33693">
    <property type="entry name" value="TYPE-5 URACIL-DNA GLYCOSYLASE"/>
    <property type="match status" value="1"/>
</dbReference>
<evidence type="ECO:0000313" key="11">
    <source>
        <dbReference type="EMBL" id="AEB95480.1"/>
    </source>
</evidence>
<evidence type="ECO:0000256" key="2">
    <source>
        <dbReference type="ARBA" id="ARBA00022723"/>
    </source>
</evidence>
<evidence type="ECO:0000256" key="5">
    <source>
        <dbReference type="ARBA" id="ARBA00023004"/>
    </source>
</evidence>
<feature type="domain" description="Uracil-DNA glycosylase-like" evidence="10">
    <location>
        <begin position="44"/>
        <end position="207"/>
    </location>
</feature>
<organism evidence="11 12">
    <name type="scientific">Metallosphaera cuprina (strain Ar-4)</name>
    <dbReference type="NCBI Taxonomy" id="1006006"/>
    <lineage>
        <taxon>Archaea</taxon>
        <taxon>Thermoproteota</taxon>
        <taxon>Thermoprotei</taxon>
        <taxon>Sulfolobales</taxon>
        <taxon>Sulfolobaceae</taxon>
        <taxon>Metallosphaera</taxon>
    </lineage>
</organism>
<keyword evidence="12" id="KW-1185">Reference proteome</keyword>
<keyword evidence="7" id="KW-0234">DNA repair</keyword>
<dbReference type="Pfam" id="PF03167">
    <property type="entry name" value="UDG"/>
    <property type="match status" value="1"/>
</dbReference>
<dbReference type="GO" id="GO:0046872">
    <property type="term" value="F:metal ion binding"/>
    <property type="evidence" value="ECO:0007669"/>
    <property type="project" value="UniProtKB-KW"/>
</dbReference>
<dbReference type="GO" id="GO:0004844">
    <property type="term" value="F:uracil DNA N-glycosylase activity"/>
    <property type="evidence" value="ECO:0007669"/>
    <property type="project" value="InterPro"/>
</dbReference>
<evidence type="ECO:0000256" key="4">
    <source>
        <dbReference type="ARBA" id="ARBA00022801"/>
    </source>
</evidence>
<keyword evidence="4" id="KW-0378">Hydrolase</keyword>
<dbReference type="EMBL" id="CP002656">
    <property type="protein sequence ID" value="AEB95480.1"/>
    <property type="molecule type" value="Genomic_DNA"/>
</dbReference>
<dbReference type="Gene3D" id="3.40.470.10">
    <property type="entry name" value="Uracil-DNA glycosylase-like domain"/>
    <property type="match status" value="1"/>
</dbReference>
<keyword evidence="3" id="KW-0227">DNA damage</keyword>
<dbReference type="AlphaFoldDB" id="F4FYI2"/>
<keyword evidence="1" id="KW-0004">4Fe-4S</keyword>
<dbReference type="KEGG" id="mcn:Mcup_1377"/>
<evidence type="ECO:0000256" key="8">
    <source>
        <dbReference type="ARBA" id="ARBA00023779"/>
    </source>
</evidence>
<reference evidence="11 12" key="1">
    <citation type="journal article" date="2011" name="J. Bacteriol.">
        <title>Complete genome sequence of Metallosphaera cuprina, a metal sulfide-oxidizing archaeon from a hot spring.</title>
        <authorList>
            <person name="Liu L.J."/>
            <person name="You X.Y."/>
            <person name="Zheng H."/>
            <person name="Wang S."/>
            <person name="Jiang C.Y."/>
            <person name="Liu S.J."/>
        </authorList>
    </citation>
    <scope>NUCLEOTIDE SEQUENCE [LARGE SCALE GENOMIC DNA]</scope>
    <source>
        <strain evidence="11 12">Ar-4</strain>
    </source>
</reference>
<dbReference type="InterPro" id="IPR036895">
    <property type="entry name" value="Uracil-DNA_glycosylase-like_sf"/>
</dbReference>
<dbReference type="SMART" id="SM00987">
    <property type="entry name" value="UreE_C"/>
    <property type="match status" value="1"/>
</dbReference>
<evidence type="ECO:0000256" key="3">
    <source>
        <dbReference type="ARBA" id="ARBA00022763"/>
    </source>
</evidence>
<keyword evidence="6" id="KW-0411">Iron-sulfur</keyword>
<comment type="similarity">
    <text evidence="8">Belongs to the uracil-DNA glycosylase (UDG) superfamily. Type 5 (UDGb) family.</text>
</comment>
<dbReference type="STRING" id="1006006.Mcup_1377"/>
<dbReference type="RefSeq" id="WP_013737978.1">
    <property type="nucleotide sequence ID" value="NC_015435.1"/>
</dbReference>
<dbReference type="GO" id="GO:0051539">
    <property type="term" value="F:4 iron, 4 sulfur cluster binding"/>
    <property type="evidence" value="ECO:0007669"/>
    <property type="project" value="UniProtKB-KW"/>
</dbReference>
<evidence type="ECO:0000256" key="7">
    <source>
        <dbReference type="ARBA" id="ARBA00023204"/>
    </source>
</evidence>
<dbReference type="GeneID" id="10493566"/>
<dbReference type="eggNOG" id="arCOG00905">
    <property type="taxonomic scope" value="Archaea"/>
</dbReference>
<gene>
    <name evidence="11" type="ordered locus">Mcup_1377</name>
</gene>